<dbReference type="GO" id="GO:0046983">
    <property type="term" value="F:protein dimerization activity"/>
    <property type="evidence" value="ECO:0007669"/>
    <property type="project" value="InterPro"/>
</dbReference>
<evidence type="ECO:0000256" key="4">
    <source>
        <dbReference type="ARBA" id="ARBA00022490"/>
    </source>
</evidence>
<dbReference type="KEGG" id="huw:FPZ11_16830"/>
<dbReference type="SMART" id="SM00899">
    <property type="entry name" value="FeoA"/>
    <property type="match status" value="1"/>
</dbReference>
<protein>
    <recommendedName>
        <fullName evidence="12">Manganese transport regulator</fullName>
    </recommendedName>
</protein>
<dbReference type="PANTHER" id="PTHR33238">
    <property type="entry name" value="IRON (METAL) DEPENDENT REPRESSOR, DTXR FAMILY"/>
    <property type="match status" value="1"/>
</dbReference>
<dbReference type="SUPFAM" id="SSF50037">
    <property type="entry name" value="C-terminal domain of transcriptional repressors"/>
    <property type="match status" value="1"/>
</dbReference>
<dbReference type="Pfam" id="PF01325">
    <property type="entry name" value="Fe_dep_repress"/>
    <property type="match status" value="1"/>
</dbReference>
<dbReference type="EMBL" id="CP042305">
    <property type="protein sequence ID" value="QDZ16202.1"/>
    <property type="molecule type" value="Genomic_DNA"/>
</dbReference>
<dbReference type="PROSITE" id="PS50944">
    <property type="entry name" value="HTH_DTXR"/>
    <property type="match status" value="1"/>
</dbReference>
<name>A0A5B8M982_9MICO</name>
<dbReference type="Pfam" id="PF02742">
    <property type="entry name" value="Fe_dep_repr_C"/>
    <property type="match status" value="1"/>
</dbReference>
<evidence type="ECO:0000256" key="12">
    <source>
        <dbReference type="ARBA" id="ARBA00032593"/>
    </source>
</evidence>
<accession>A0A5B8M982</accession>
<dbReference type="InterPro" id="IPR008988">
    <property type="entry name" value="Transcriptional_repressor_C"/>
</dbReference>
<evidence type="ECO:0000256" key="10">
    <source>
        <dbReference type="ARBA" id="ARBA00023163"/>
    </source>
</evidence>
<dbReference type="GO" id="GO:0005737">
    <property type="term" value="C:cytoplasm"/>
    <property type="evidence" value="ECO:0007669"/>
    <property type="project" value="UniProtKB-SubCell"/>
</dbReference>
<keyword evidence="8" id="KW-0238">DNA-binding</keyword>
<evidence type="ECO:0000256" key="9">
    <source>
        <dbReference type="ARBA" id="ARBA00023159"/>
    </source>
</evidence>
<evidence type="ECO:0000256" key="2">
    <source>
        <dbReference type="ARBA" id="ARBA00007871"/>
    </source>
</evidence>
<dbReference type="GO" id="GO:0046914">
    <property type="term" value="F:transition metal ion binding"/>
    <property type="evidence" value="ECO:0007669"/>
    <property type="project" value="InterPro"/>
</dbReference>
<dbReference type="GO" id="GO:0045892">
    <property type="term" value="P:negative regulation of DNA-templated transcription"/>
    <property type="evidence" value="ECO:0007669"/>
    <property type="project" value="TreeGrafter"/>
</dbReference>
<dbReference type="InterPro" id="IPR001367">
    <property type="entry name" value="Fe_dep_repressor"/>
</dbReference>
<evidence type="ECO:0000313" key="16">
    <source>
        <dbReference type="Proteomes" id="UP000320216"/>
    </source>
</evidence>
<dbReference type="InterPro" id="IPR038157">
    <property type="entry name" value="FeoA_core_dom"/>
</dbReference>
<evidence type="ECO:0000256" key="5">
    <source>
        <dbReference type="ARBA" id="ARBA00022491"/>
    </source>
</evidence>
<keyword evidence="6" id="KW-0408">Iron</keyword>
<dbReference type="InterPro" id="IPR036388">
    <property type="entry name" value="WH-like_DNA-bd_sf"/>
</dbReference>
<dbReference type="InterPro" id="IPR036390">
    <property type="entry name" value="WH_DNA-bd_sf"/>
</dbReference>
<evidence type="ECO:0000256" key="11">
    <source>
        <dbReference type="ARBA" id="ARBA00023211"/>
    </source>
</evidence>
<comment type="similarity">
    <text evidence="2">Belongs to the DtxR/MntR family.</text>
</comment>
<evidence type="ECO:0000256" key="13">
    <source>
        <dbReference type="SAM" id="MobiDB-lite"/>
    </source>
</evidence>
<dbReference type="InterPro" id="IPR007167">
    <property type="entry name" value="Fe-transptr_FeoA-like"/>
</dbReference>
<feature type="region of interest" description="Disordered" evidence="13">
    <location>
        <begin position="126"/>
        <end position="150"/>
    </location>
</feature>
<reference evidence="15 16" key="1">
    <citation type="submission" date="2019-07" db="EMBL/GenBank/DDBJ databases">
        <title>Full genome sequence of Humibacter sp. WJ7-1.</title>
        <authorList>
            <person name="Im W.-T."/>
        </authorList>
    </citation>
    <scope>NUCLEOTIDE SEQUENCE [LARGE SCALE GENOMIC DNA]</scope>
    <source>
        <strain evidence="15 16">WJ7-1</strain>
    </source>
</reference>
<dbReference type="InterPro" id="IPR036421">
    <property type="entry name" value="Fe_dep_repressor_sf"/>
</dbReference>
<gene>
    <name evidence="15" type="ORF">FPZ11_16830</name>
</gene>
<dbReference type="InterPro" id="IPR022687">
    <property type="entry name" value="HTH_DTXR"/>
</dbReference>
<evidence type="ECO:0000256" key="7">
    <source>
        <dbReference type="ARBA" id="ARBA00023015"/>
    </source>
</evidence>
<organism evidence="15 16">
    <name type="scientific">Humibacter ginsenosidimutans</name>
    <dbReference type="NCBI Taxonomy" id="2599293"/>
    <lineage>
        <taxon>Bacteria</taxon>
        <taxon>Bacillati</taxon>
        <taxon>Actinomycetota</taxon>
        <taxon>Actinomycetes</taxon>
        <taxon>Micrococcales</taxon>
        <taxon>Microbacteriaceae</taxon>
        <taxon>Humibacter</taxon>
    </lineage>
</organism>
<keyword evidence="7" id="KW-0805">Transcription regulation</keyword>
<proteinExistence type="inferred from homology"/>
<dbReference type="InterPro" id="IPR050536">
    <property type="entry name" value="DtxR_MntR_Metal-Reg"/>
</dbReference>
<dbReference type="SUPFAM" id="SSF47979">
    <property type="entry name" value="Iron-dependent repressor protein, dimerization domain"/>
    <property type="match status" value="1"/>
</dbReference>
<feature type="domain" description="HTH dtxR-type" evidence="14">
    <location>
        <begin position="6"/>
        <end position="68"/>
    </location>
</feature>
<keyword evidence="5" id="KW-0678">Repressor</keyword>
<dbReference type="OrthoDB" id="9791355at2"/>
<evidence type="ECO:0000259" key="14">
    <source>
        <dbReference type="PROSITE" id="PS50944"/>
    </source>
</evidence>
<dbReference type="AlphaFoldDB" id="A0A5B8M982"/>
<keyword evidence="4" id="KW-0963">Cytoplasm</keyword>
<keyword evidence="10" id="KW-0804">Transcription</keyword>
<evidence type="ECO:0000256" key="3">
    <source>
        <dbReference type="ARBA" id="ARBA00011738"/>
    </source>
</evidence>
<dbReference type="SMART" id="SM00529">
    <property type="entry name" value="HTH_DTXR"/>
    <property type="match status" value="1"/>
</dbReference>
<evidence type="ECO:0000256" key="6">
    <source>
        <dbReference type="ARBA" id="ARBA00023004"/>
    </source>
</evidence>
<evidence type="ECO:0000256" key="8">
    <source>
        <dbReference type="ARBA" id="ARBA00023125"/>
    </source>
</evidence>
<dbReference type="Proteomes" id="UP000320216">
    <property type="component" value="Chromosome"/>
</dbReference>
<dbReference type="Gene3D" id="1.10.60.10">
    <property type="entry name" value="Iron dependent repressor, metal binding and dimerisation domain"/>
    <property type="match status" value="1"/>
</dbReference>
<dbReference type="FunFam" id="1.10.60.10:FF:000004">
    <property type="entry name" value="DtxR family transcriptional regulator"/>
    <property type="match status" value="1"/>
</dbReference>
<dbReference type="PANTHER" id="PTHR33238:SF11">
    <property type="entry name" value="TRANSCRIPTIONAL REGULATOR MNTR"/>
    <property type="match status" value="1"/>
</dbReference>
<keyword evidence="9" id="KW-0010">Activator</keyword>
<keyword evidence="16" id="KW-1185">Reference proteome</keyword>
<dbReference type="Gene3D" id="2.30.30.90">
    <property type="match status" value="1"/>
</dbReference>
<sequence length="224" mass="24135">MSVSSLTNAAQDYLKAIWSATEWEQTPVTVTALAARFGVRAATVSDGIRRLTEQGLVVHQPYGAVTLTETGRAHAVAMVRRHRLIETFLVETLGYPWDEVHDEAEVLEHAVSDTLIDRIDAALGHPVRDPHGDPIPTPQGDPRTPNGLRLTAAEPSRPMRIVRISDADPAVLRYLTEHGIGLDARATLVETRPFAGDVVVSIDDAAPITMGAVAAEAIWVTSAA</sequence>
<keyword evidence="11" id="KW-0464">Manganese</keyword>
<dbReference type="RefSeq" id="WP_146322206.1">
    <property type="nucleotide sequence ID" value="NZ_CP042305.1"/>
</dbReference>
<evidence type="ECO:0000256" key="1">
    <source>
        <dbReference type="ARBA" id="ARBA00004496"/>
    </source>
</evidence>
<dbReference type="Gene3D" id="1.10.10.10">
    <property type="entry name" value="Winged helix-like DNA-binding domain superfamily/Winged helix DNA-binding domain"/>
    <property type="match status" value="1"/>
</dbReference>
<dbReference type="GO" id="GO:0003677">
    <property type="term" value="F:DNA binding"/>
    <property type="evidence" value="ECO:0007669"/>
    <property type="project" value="UniProtKB-KW"/>
</dbReference>
<evidence type="ECO:0000313" key="15">
    <source>
        <dbReference type="EMBL" id="QDZ16202.1"/>
    </source>
</evidence>
<comment type="subunit">
    <text evidence="3">Homodimer.</text>
</comment>
<dbReference type="InterPro" id="IPR022689">
    <property type="entry name" value="Iron_dep_repressor"/>
</dbReference>
<comment type="subcellular location">
    <subcellularLocation>
        <location evidence="1">Cytoplasm</location>
    </subcellularLocation>
</comment>
<dbReference type="GO" id="GO:0003700">
    <property type="term" value="F:DNA-binding transcription factor activity"/>
    <property type="evidence" value="ECO:0007669"/>
    <property type="project" value="InterPro"/>
</dbReference>
<dbReference type="Pfam" id="PF04023">
    <property type="entry name" value="FeoA"/>
    <property type="match status" value="1"/>
</dbReference>
<dbReference type="SUPFAM" id="SSF46785">
    <property type="entry name" value="Winged helix' DNA-binding domain"/>
    <property type="match status" value="1"/>
</dbReference>